<organism evidence="2 3">
    <name type="scientific">Nitrincola tapanii</name>
    <dbReference type="NCBI Taxonomy" id="1708751"/>
    <lineage>
        <taxon>Bacteria</taxon>
        <taxon>Pseudomonadati</taxon>
        <taxon>Pseudomonadota</taxon>
        <taxon>Gammaproteobacteria</taxon>
        <taxon>Oceanospirillales</taxon>
        <taxon>Oceanospirillaceae</taxon>
        <taxon>Nitrincola</taxon>
    </lineage>
</organism>
<feature type="region of interest" description="Disordered" evidence="1">
    <location>
        <begin position="153"/>
        <end position="222"/>
    </location>
</feature>
<feature type="region of interest" description="Disordered" evidence="1">
    <location>
        <begin position="31"/>
        <end position="63"/>
    </location>
</feature>
<dbReference type="EMBL" id="SMRS01000004">
    <property type="protein sequence ID" value="KAA0875066.1"/>
    <property type="molecule type" value="Genomic_DNA"/>
</dbReference>
<feature type="compositionally biased region" description="Polar residues" evidence="1">
    <location>
        <begin position="172"/>
        <end position="192"/>
    </location>
</feature>
<evidence type="ECO:0000313" key="3">
    <source>
        <dbReference type="Proteomes" id="UP000325302"/>
    </source>
</evidence>
<comment type="caution">
    <text evidence="2">The sequence shown here is derived from an EMBL/GenBank/DDBJ whole genome shotgun (WGS) entry which is preliminary data.</text>
</comment>
<proteinExistence type="predicted"/>
<dbReference type="InterPro" id="IPR021735">
    <property type="entry name" value="DUF3306"/>
</dbReference>
<name>A0A5A9W2U3_9GAMM</name>
<protein>
    <submittedName>
        <fullName evidence="2">DUF3306 domain-containing protein</fullName>
    </submittedName>
</protein>
<keyword evidence="3" id="KW-1185">Reference proteome</keyword>
<evidence type="ECO:0000313" key="2">
    <source>
        <dbReference type="EMBL" id="KAA0875066.1"/>
    </source>
</evidence>
<sequence length="222" mass="24227">MTESFLQRWSRRKQAVKESEVLEKPLLPVEVSSESFASESSLPASGLETSGLDESALDETTVQEEEAVSRVLTDADMPDLDSLHARSDVSMFFSSGVSAELRRQALRRLFHQPEFNVRDPLDDYALDYSQPQKLVGAADQLRRWASGQMQEAMDQARASVQESCTEMLEDASGSSAKAPNQTSAPNSPQASEEPSVALDSAADESPKEVGQAAESDRPSETK</sequence>
<dbReference type="AlphaFoldDB" id="A0A5A9W2U3"/>
<evidence type="ECO:0000256" key="1">
    <source>
        <dbReference type="SAM" id="MobiDB-lite"/>
    </source>
</evidence>
<dbReference type="Proteomes" id="UP000325302">
    <property type="component" value="Unassembled WGS sequence"/>
</dbReference>
<dbReference type="Pfam" id="PF11748">
    <property type="entry name" value="DUF3306"/>
    <property type="match status" value="1"/>
</dbReference>
<gene>
    <name evidence="2" type="ORF">E1H14_06505</name>
</gene>
<feature type="compositionally biased region" description="Low complexity" evidence="1">
    <location>
        <begin position="31"/>
        <end position="45"/>
    </location>
</feature>
<dbReference type="RefSeq" id="WP_149390646.1">
    <property type="nucleotide sequence ID" value="NZ_SMRS01000004.1"/>
</dbReference>
<dbReference type="OrthoDB" id="5609487at2"/>
<accession>A0A5A9W2U3</accession>
<reference evidence="2 3" key="1">
    <citation type="submission" date="2019-03" db="EMBL/GenBank/DDBJ databases">
        <title>Nitrincola sp. nov. isolated from an Indian soda lake.</title>
        <authorList>
            <person name="Joshi A."/>
            <person name="Thite S.V."/>
            <person name="Joseph N."/>
            <person name="Dhotre D."/>
            <person name="Moorthy M."/>
            <person name="Shouche Y.S."/>
        </authorList>
    </citation>
    <scope>NUCLEOTIDE SEQUENCE [LARGE SCALE GENOMIC DNA]</scope>
    <source>
        <strain evidence="2 3">MEB193</strain>
    </source>
</reference>